<dbReference type="Pfam" id="PF01842">
    <property type="entry name" value="ACT"/>
    <property type="match status" value="1"/>
</dbReference>
<dbReference type="PANTHER" id="PTHR43331">
    <property type="entry name" value="HOMOSERINE DEHYDROGENASE"/>
    <property type="match status" value="1"/>
</dbReference>
<keyword evidence="9" id="KW-0560">Oxidoreductase</keyword>
<feature type="domain" description="ACT" evidence="15">
    <location>
        <begin position="369"/>
        <end position="442"/>
    </location>
</feature>
<dbReference type="NCBIfam" id="NF004976">
    <property type="entry name" value="PRK06349.1"/>
    <property type="match status" value="1"/>
</dbReference>
<evidence type="ECO:0000256" key="13">
    <source>
        <dbReference type="ARBA" id="ARBA00048841"/>
    </source>
</evidence>
<evidence type="ECO:0000256" key="8">
    <source>
        <dbReference type="ARBA" id="ARBA00022697"/>
    </source>
</evidence>
<comment type="similarity">
    <text evidence="4">Belongs to the homoserine dehydrogenase family.</text>
</comment>
<keyword evidence="17" id="KW-1185">Reference proteome</keyword>
<dbReference type="RefSeq" id="WP_344626116.1">
    <property type="nucleotide sequence ID" value="NZ_BAAALD010000059.1"/>
</dbReference>
<dbReference type="Pfam" id="PF03447">
    <property type="entry name" value="NAD_binding_3"/>
    <property type="match status" value="1"/>
</dbReference>
<evidence type="ECO:0000256" key="10">
    <source>
        <dbReference type="ARBA" id="ARBA00023053"/>
    </source>
</evidence>
<evidence type="ECO:0000256" key="5">
    <source>
        <dbReference type="ARBA" id="ARBA00013213"/>
    </source>
</evidence>
<sequence length="445" mass="46519">MDSQPTACTLSAMGNSVRVGLLGCGTVGEAFAELLVERRGAIEDVTGISLELARIAVRDPGKPRSAKLDSGLFTGDPYDVVKADDVDVVVELIGGTAPAGELILAALNAGKSVVTGNKELVASSGPELYAAADRAGVDFFFEAAAVAAVPILRPIRESLVGEDVTRVAGIVNGTTNYILTRMTADGLGFDEALAKAQELGYAEPDSTADITGADAASKLAILSSLAFNRSVAADDVAREGIVGLDREDFELAAQFGYVIKLLAVADRFPGDTGDEAGAQIGAQVFPALVERDHPLATVRDSFNAVFVTTSAAGELMFYGRGAGPRPSASSILGDVAAAADHLRRGTHRRVPVGAPAAIRPTEDLEYSFYIRTEVDEAPGVLSQVTGVFGRHGVSIRKVDQHGSESQARVVFVTFPATERALNAALDELRGLGHVRGVGRVLRIYK</sequence>
<evidence type="ECO:0000256" key="2">
    <source>
        <dbReference type="ARBA" id="ARBA00005056"/>
    </source>
</evidence>
<name>A0ABN1TUT3_9ACTN</name>
<dbReference type="Gene3D" id="3.30.360.10">
    <property type="entry name" value="Dihydrodipicolinate Reductase, domain 2"/>
    <property type="match status" value="1"/>
</dbReference>
<comment type="catalytic activity">
    <reaction evidence="14">
        <text>L-homoserine + NAD(+) = L-aspartate 4-semialdehyde + NADH + H(+)</text>
        <dbReference type="Rhea" id="RHEA:15757"/>
        <dbReference type="ChEBI" id="CHEBI:15378"/>
        <dbReference type="ChEBI" id="CHEBI:57476"/>
        <dbReference type="ChEBI" id="CHEBI:57540"/>
        <dbReference type="ChEBI" id="CHEBI:57945"/>
        <dbReference type="ChEBI" id="CHEBI:537519"/>
        <dbReference type="EC" id="1.1.1.3"/>
    </reaction>
    <physiologicalReaction direction="right-to-left" evidence="14">
        <dbReference type="Rhea" id="RHEA:15759"/>
    </physiologicalReaction>
</comment>
<comment type="caution">
    <text evidence="16">The sequence shown here is derived from an EMBL/GenBank/DDBJ whole genome shotgun (WGS) entry which is preliminary data.</text>
</comment>
<evidence type="ECO:0000256" key="11">
    <source>
        <dbReference type="ARBA" id="ARBA00023167"/>
    </source>
</evidence>
<dbReference type="InterPro" id="IPR005106">
    <property type="entry name" value="Asp/hSer_DH_NAD-bd"/>
</dbReference>
<proteinExistence type="inferred from homology"/>
<protein>
    <recommendedName>
        <fullName evidence="6">Homoserine dehydrogenase</fullName>
        <ecNumber evidence="5">1.1.1.3</ecNumber>
    </recommendedName>
</protein>
<dbReference type="PANTHER" id="PTHR43331:SF1">
    <property type="entry name" value="HOMOSERINE DEHYDROGENASE"/>
    <property type="match status" value="1"/>
</dbReference>
<dbReference type="EC" id="1.1.1.3" evidence="5"/>
<comment type="pathway">
    <text evidence="2">Amino-acid biosynthesis; L-threonine biosynthesis; L-threonine from L-aspartate: step 3/5.</text>
</comment>
<evidence type="ECO:0000259" key="15">
    <source>
        <dbReference type="PROSITE" id="PS51671"/>
    </source>
</evidence>
<dbReference type="Pfam" id="PF00742">
    <property type="entry name" value="Homoserine_dh"/>
    <property type="match status" value="1"/>
</dbReference>
<gene>
    <name evidence="16" type="ORF">GCM10009663_52130</name>
</gene>
<dbReference type="PIRSF" id="PIRSF000098">
    <property type="entry name" value="Homoser_dehydrog"/>
    <property type="match status" value="1"/>
</dbReference>
<keyword evidence="7" id="KW-0028">Amino-acid biosynthesis</keyword>
<accession>A0ABN1TUT3</accession>
<keyword evidence="11" id="KW-0486">Methionine biosynthesis</keyword>
<evidence type="ECO:0000256" key="3">
    <source>
        <dbReference type="ARBA" id="ARBA00005062"/>
    </source>
</evidence>
<evidence type="ECO:0000256" key="12">
    <source>
        <dbReference type="ARBA" id="ARBA00044930"/>
    </source>
</evidence>
<dbReference type="SUPFAM" id="SSF55347">
    <property type="entry name" value="Glyceraldehyde-3-phosphate dehydrogenase-like, C-terminal domain"/>
    <property type="match status" value="1"/>
</dbReference>
<evidence type="ECO:0000313" key="17">
    <source>
        <dbReference type="Proteomes" id="UP001499987"/>
    </source>
</evidence>
<dbReference type="SUPFAM" id="SSF51735">
    <property type="entry name" value="NAD(P)-binding Rossmann-fold domains"/>
    <property type="match status" value="1"/>
</dbReference>
<keyword evidence="10" id="KW-0915">Sodium</keyword>
<evidence type="ECO:0000256" key="7">
    <source>
        <dbReference type="ARBA" id="ARBA00022605"/>
    </source>
</evidence>
<dbReference type="SUPFAM" id="SSF55021">
    <property type="entry name" value="ACT-like"/>
    <property type="match status" value="1"/>
</dbReference>
<evidence type="ECO:0000313" key="16">
    <source>
        <dbReference type="EMBL" id="GAA1103233.1"/>
    </source>
</evidence>
<dbReference type="PROSITE" id="PS51671">
    <property type="entry name" value="ACT"/>
    <property type="match status" value="1"/>
</dbReference>
<dbReference type="InterPro" id="IPR016204">
    <property type="entry name" value="HDH"/>
</dbReference>
<dbReference type="Gene3D" id="3.30.70.260">
    <property type="match status" value="1"/>
</dbReference>
<evidence type="ECO:0000256" key="6">
    <source>
        <dbReference type="ARBA" id="ARBA00013376"/>
    </source>
</evidence>
<dbReference type="Proteomes" id="UP001499987">
    <property type="component" value="Unassembled WGS sequence"/>
</dbReference>
<dbReference type="Gene3D" id="3.40.50.720">
    <property type="entry name" value="NAD(P)-binding Rossmann-like Domain"/>
    <property type="match status" value="1"/>
</dbReference>
<dbReference type="InterPro" id="IPR001342">
    <property type="entry name" value="HDH_cat"/>
</dbReference>
<evidence type="ECO:0000256" key="4">
    <source>
        <dbReference type="ARBA" id="ARBA00006753"/>
    </source>
</evidence>
<evidence type="ECO:0000256" key="1">
    <source>
        <dbReference type="ARBA" id="ARBA00001920"/>
    </source>
</evidence>
<dbReference type="InterPro" id="IPR045865">
    <property type="entry name" value="ACT-like_dom_sf"/>
</dbReference>
<dbReference type="InterPro" id="IPR036291">
    <property type="entry name" value="NAD(P)-bd_dom_sf"/>
</dbReference>
<dbReference type="CDD" id="cd04881">
    <property type="entry name" value="ACT_HSDH-Hom"/>
    <property type="match status" value="1"/>
</dbReference>
<comment type="pathway">
    <text evidence="3">Amino-acid biosynthesis; L-methionine biosynthesis via de novo pathway; L-homoserine from L-aspartate: step 3/3.</text>
</comment>
<evidence type="ECO:0000256" key="9">
    <source>
        <dbReference type="ARBA" id="ARBA00023002"/>
    </source>
</evidence>
<comment type="function">
    <text evidence="12">Catalyzes the conversion of L-aspartate-beta-semialdehyde (L-Asa) to L-homoserine (L-Hse), the third step in the biosynthesis of threonine and methionine from aspartate.</text>
</comment>
<keyword evidence="8" id="KW-0791">Threonine biosynthesis</keyword>
<dbReference type="InterPro" id="IPR002912">
    <property type="entry name" value="ACT_dom"/>
</dbReference>
<comment type="catalytic activity">
    <reaction evidence="13">
        <text>L-homoserine + NADP(+) = L-aspartate 4-semialdehyde + NADPH + H(+)</text>
        <dbReference type="Rhea" id="RHEA:15761"/>
        <dbReference type="ChEBI" id="CHEBI:15378"/>
        <dbReference type="ChEBI" id="CHEBI:57476"/>
        <dbReference type="ChEBI" id="CHEBI:57783"/>
        <dbReference type="ChEBI" id="CHEBI:58349"/>
        <dbReference type="ChEBI" id="CHEBI:537519"/>
        <dbReference type="EC" id="1.1.1.3"/>
    </reaction>
    <physiologicalReaction direction="right-to-left" evidence="13">
        <dbReference type="Rhea" id="RHEA:15763"/>
    </physiologicalReaction>
</comment>
<comment type="cofactor">
    <cofactor evidence="1">
        <name>a metal cation</name>
        <dbReference type="ChEBI" id="CHEBI:25213"/>
    </cofactor>
</comment>
<dbReference type="EMBL" id="BAAALD010000059">
    <property type="protein sequence ID" value="GAA1103233.1"/>
    <property type="molecule type" value="Genomic_DNA"/>
</dbReference>
<reference evidence="16 17" key="1">
    <citation type="journal article" date="2019" name="Int. J. Syst. Evol. Microbiol.">
        <title>The Global Catalogue of Microorganisms (GCM) 10K type strain sequencing project: providing services to taxonomists for standard genome sequencing and annotation.</title>
        <authorList>
            <consortium name="The Broad Institute Genomics Platform"/>
            <consortium name="The Broad Institute Genome Sequencing Center for Infectious Disease"/>
            <person name="Wu L."/>
            <person name="Ma J."/>
        </authorList>
    </citation>
    <scope>NUCLEOTIDE SEQUENCE [LARGE SCALE GENOMIC DNA]</scope>
    <source>
        <strain evidence="16 17">JCM 13002</strain>
    </source>
</reference>
<evidence type="ECO:0000256" key="14">
    <source>
        <dbReference type="ARBA" id="ARBA00049031"/>
    </source>
</evidence>
<organism evidence="16 17">
    <name type="scientific">Kitasatospora arboriphila</name>
    <dbReference type="NCBI Taxonomy" id="258052"/>
    <lineage>
        <taxon>Bacteria</taxon>
        <taxon>Bacillati</taxon>
        <taxon>Actinomycetota</taxon>
        <taxon>Actinomycetes</taxon>
        <taxon>Kitasatosporales</taxon>
        <taxon>Streptomycetaceae</taxon>
        <taxon>Kitasatospora</taxon>
    </lineage>
</organism>